<evidence type="ECO:0000256" key="1">
    <source>
        <dbReference type="ARBA" id="ARBA00022448"/>
    </source>
</evidence>
<dbReference type="SUPFAM" id="SSF52540">
    <property type="entry name" value="P-loop containing nucleoside triphosphate hydrolases"/>
    <property type="match status" value="1"/>
</dbReference>
<dbReference type="Proteomes" id="UP000275356">
    <property type="component" value="Unassembled WGS sequence"/>
</dbReference>
<dbReference type="OrthoDB" id="6198786at2"/>
<evidence type="ECO:0000313" key="6">
    <source>
        <dbReference type="Proteomes" id="UP000275356"/>
    </source>
</evidence>
<dbReference type="InterPro" id="IPR051782">
    <property type="entry name" value="ABC_Transporter_VariousFunc"/>
</dbReference>
<reference evidence="5 6" key="1">
    <citation type="submission" date="2018-11" db="EMBL/GenBank/DDBJ databases">
        <title>Sequencing the genomes of 1000 actinobacteria strains.</title>
        <authorList>
            <person name="Klenk H.-P."/>
        </authorList>
    </citation>
    <scope>NUCLEOTIDE SEQUENCE [LARGE SCALE GENOMIC DNA]</scope>
    <source>
        <strain evidence="5 6">DSM 13521</strain>
    </source>
</reference>
<dbReference type="GO" id="GO:0005524">
    <property type="term" value="F:ATP binding"/>
    <property type="evidence" value="ECO:0007669"/>
    <property type="project" value="UniProtKB-KW"/>
</dbReference>
<sequence length="233" mass="24795">MAKSSPAVLRARDLLVGYGESADSAVCPPISVTIPPGAALAVVGANGSGKSTFLRAVVGLLPALGGTIELLGRAVDEREADFRAAVATVMDEDAAFPALTVREHLLLLARGHGVAQASELVTTLTREFGIAERERAMPTALSSGQRRRMLLAAAFVRPRRVLVLDEPEQRLDAGMRDRLGERLAAERRSGVTVVMATHDPVLVERVATHALVITDEQARQAKPRAALDLIETL</sequence>
<dbReference type="Gene3D" id="3.40.50.300">
    <property type="entry name" value="P-loop containing nucleotide triphosphate hydrolases"/>
    <property type="match status" value="1"/>
</dbReference>
<dbReference type="InterPro" id="IPR017871">
    <property type="entry name" value="ABC_transporter-like_CS"/>
</dbReference>
<proteinExistence type="predicted"/>
<comment type="caution">
    <text evidence="5">The sequence shown here is derived from an EMBL/GenBank/DDBJ whole genome shotgun (WGS) entry which is preliminary data.</text>
</comment>
<dbReference type="PANTHER" id="PTHR42939">
    <property type="entry name" value="ABC TRANSPORTER ATP-BINDING PROTEIN ALBC-RELATED"/>
    <property type="match status" value="1"/>
</dbReference>
<dbReference type="PANTHER" id="PTHR42939:SF1">
    <property type="entry name" value="ABC TRANSPORTER ATP-BINDING PROTEIN ALBC-RELATED"/>
    <property type="match status" value="1"/>
</dbReference>
<evidence type="ECO:0000256" key="2">
    <source>
        <dbReference type="ARBA" id="ARBA00022741"/>
    </source>
</evidence>
<dbReference type="EMBL" id="RKHQ01000002">
    <property type="protein sequence ID" value="ROR93121.1"/>
    <property type="molecule type" value="Genomic_DNA"/>
</dbReference>
<feature type="domain" description="ABC transporter" evidence="4">
    <location>
        <begin position="9"/>
        <end position="232"/>
    </location>
</feature>
<keyword evidence="1" id="KW-0813">Transport</keyword>
<keyword evidence="3" id="KW-0067">ATP-binding</keyword>
<keyword evidence="6" id="KW-1185">Reference proteome</keyword>
<organism evidence="5 6">
    <name type="scientific">Salana multivorans</name>
    <dbReference type="NCBI Taxonomy" id="120377"/>
    <lineage>
        <taxon>Bacteria</taxon>
        <taxon>Bacillati</taxon>
        <taxon>Actinomycetota</taxon>
        <taxon>Actinomycetes</taxon>
        <taxon>Micrococcales</taxon>
        <taxon>Beutenbergiaceae</taxon>
        <taxon>Salana</taxon>
    </lineage>
</organism>
<protein>
    <submittedName>
        <fullName evidence="5">ABC-type multidrug transport system ATPase subunit</fullName>
    </submittedName>
</protein>
<dbReference type="SMART" id="SM00382">
    <property type="entry name" value="AAA"/>
    <property type="match status" value="1"/>
</dbReference>
<dbReference type="Pfam" id="PF00005">
    <property type="entry name" value="ABC_tran"/>
    <property type="match status" value="1"/>
</dbReference>
<dbReference type="AlphaFoldDB" id="A0A3N2D028"/>
<dbReference type="InterPro" id="IPR027417">
    <property type="entry name" value="P-loop_NTPase"/>
</dbReference>
<dbReference type="PROSITE" id="PS00211">
    <property type="entry name" value="ABC_TRANSPORTER_1"/>
    <property type="match status" value="1"/>
</dbReference>
<dbReference type="InterPro" id="IPR003439">
    <property type="entry name" value="ABC_transporter-like_ATP-bd"/>
</dbReference>
<name>A0A3N2D028_9MICO</name>
<dbReference type="RefSeq" id="WP_123740127.1">
    <property type="nucleotide sequence ID" value="NZ_CALFQU010000037.1"/>
</dbReference>
<dbReference type="GO" id="GO:0016887">
    <property type="term" value="F:ATP hydrolysis activity"/>
    <property type="evidence" value="ECO:0007669"/>
    <property type="project" value="InterPro"/>
</dbReference>
<evidence type="ECO:0000259" key="4">
    <source>
        <dbReference type="PROSITE" id="PS50893"/>
    </source>
</evidence>
<accession>A0A3N2D028</accession>
<evidence type="ECO:0000256" key="3">
    <source>
        <dbReference type="ARBA" id="ARBA00022840"/>
    </source>
</evidence>
<dbReference type="InterPro" id="IPR003593">
    <property type="entry name" value="AAA+_ATPase"/>
</dbReference>
<keyword evidence="2" id="KW-0547">Nucleotide-binding</keyword>
<gene>
    <name evidence="5" type="ORF">EDD28_2528</name>
</gene>
<dbReference type="PROSITE" id="PS50893">
    <property type="entry name" value="ABC_TRANSPORTER_2"/>
    <property type="match status" value="1"/>
</dbReference>
<evidence type="ECO:0000313" key="5">
    <source>
        <dbReference type="EMBL" id="ROR93121.1"/>
    </source>
</evidence>